<dbReference type="Proteomes" id="UP000789396">
    <property type="component" value="Unassembled WGS sequence"/>
</dbReference>
<feature type="compositionally biased region" description="Polar residues" evidence="1">
    <location>
        <begin position="7"/>
        <end position="30"/>
    </location>
</feature>
<dbReference type="OrthoDB" id="2405944at2759"/>
<dbReference type="AlphaFoldDB" id="A0A9N9ERD2"/>
<evidence type="ECO:0000256" key="1">
    <source>
        <dbReference type="SAM" id="MobiDB-lite"/>
    </source>
</evidence>
<feature type="non-terminal residue" evidence="2">
    <location>
        <position position="1"/>
    </location>
</feature>
<proteinExistence type="predicted"/>
<evidence type="ECO:0000313" key="2">
    <source>
        <dbReference type="EMBL" id="CAG8690294.1"/>
    </source>
</evidence>
<feature type="compositionally biased region" description="Polar residues" evidence="1">
    <location>
        <begin position="41"/>
        <end position="67"/>
    </location>
</feature>
<feature type="region of interest" description="Disordered" evidence="1">
    <location>
        <begin position="1"/>
        <end position="98"/>
    </location>
</feature>
<sequence length="248" mass="28193">SKETIKNIETSSNQAVVDEGQVQQHTNSQPLLVVDVRPETARSTSNLPKQIISSPMQTTIGSSSNQPRSREAPQQFATAADLSDSTWLPADSSEQSTEENQLRLINANMKDVDQRPIVLWSHPRSLSTVFEQPFLQCPQEFHIIHEPINPISRAYITKNFEFLNQIPLPKPTDPITFVHHFSPTLNEILAPHYYNDDKTHTLRVFAKEHASNFLDAFEGNLDRNPLGSKEILSKFKHTFIIRNPEKFV</sequence>
<name>A0A9N9ERD2_9GLOM</name>
<reference evidence="2" key="1">
    <citation type="submission" date="2021-06" db="EMBL/GenBank/DDBJ databases">
        <authorList>
            <person name="Kallberg Y."/>
            <person name="Tangrot J."/>
            <person name="Rosling A."/>
        </authorList>
    </citation>
    <scope>NUCLEOTIDE SEQUENCE</scope>
    <source>
        <strain evidence="2">IN212</strain>
    </source>
</reference>
<dbReference type="EMBL" id="CAJVPZ010018785">
    <property type="protein sequence ID" value="CAG8690294.1"/>
    <property type="molecule type" value="Genomic_DNA"/>
</dbReference>
<accession>A0A9N9ERD2</accession>
<comment type="caution">
    <text evidence="2">The sequence shown here is derived from an EMBL/GenBank/DDBJ whole genome shotgun (WGS) entry which is preliminary data.</text>
</comment>
<gene>
    <name evidence="2" type="ORF">RFULGI_LOCUS9972</name>
</gene>
<feature type="non-terminal residue" evidence="2">
    <location>
        <position position="248"/>
    </location>
</feature>
<protein>
    <submittedName>
        <fullName evidence="2">4491_t:CDS:1</fullName>
    </submittedName>
</protein>
<organism evidence="2 3">
    <name type="scientific">Racocetra fulgida</name>
    <dbReference type="NCBI Taxonomy" id="60492"/>
    <lineage>
        <taxon>Eukaryota</taxon>
        <taxon>Fungi</taxon>
        <taxon>Fungi incertae sedis</taxon>
        <taxon>Mucoromycota</taxon>
        <taxon>Glomeromycotina</taxon>
        <taxon>Glomeromycetes</taxon>
        <taxon>Diversisporales</taxon>
        <taxon>Gigasporaceae</taxon>
        <taxon>Racocetra</taxon>
    </lineage>
</organism>
<keyword evidence="3" id="KW-1185">Reference proteome</keyword>
<evidence type="ECO:0000313" key="3">
    <source>
        <dbReference type="Proteomes" id="UP000789396"/>
    </source>
</evidence>